<dbReference type="AlphaFoldDB" id="A0A0A9H800"/>
<protein>
    <submittedName>
        <fullName evidence="1">Uncharacterized protein</fullName>
    </submittedName>
</protein>
<reference evidence="1" key="2">
    <citation type="journal article" date="2015" name="Data Brief">
        <title>Shoot transcriptome of the giant reed, Arundo donax.</title>
        <authorList>
            <person name="Barrero R.A."/>
            <person name="Guerrero F.D."/>
            <person name="Moolhuijzen P."/>
            <person name="Goolsby J.A."/>
            <person name="Tidwell J."/>
            <person name="Bellgard S.E."/>
            <person name="Bellgard M.I."/>
        </authorList>
    </citation>
    <scope>NUCLEOTIDE SEQUENCE</scope>
    <source>
        <tissue evidence="1">Shoot tissue taken approximately 20 cm above the soil surface</tissue>
    </source>
</reference>
<organism evidence="1">
    <name type="scientific">Arundo donax</name>
    <name type="common">Giant reed</name>
    <name type="synonym">Donax arundinaceus</name>
    <dbReference type="NCBI Taxonomy" id="35708"/>
    <lineage>
        <taxon>Eukaryota</taxon>
        <taxon>Viridiplantae</taxon>
        <taxon>Streptophyta</taxon>
        <taxon>Embryophyta</taxon>
        <taxon>Tracheophyta</taxon>
        <taxon>Spermatophyta</taxon>
        <taxon>Magnoliopsida</taxon>
        <taxon>Liliopsida</taxon>
        <taxon>Poales</taxon>
        <taxon>Poaceae</taxon>
        <taxon>PACMAD clade</taxon>
        <taxon>Arundinoideae</taxon>
        <taxon>Arundineae</taxon>
        <taxon>Arundo</taxon>
    </lineage>
</organism>
<reference evidence="1" key="1">
    <citation type="submission" date="2014-09" db="EMBL/GenBank/DDBJ databases">
        <authorList>
            <person name="Magalhaes I.L.F."/>
            <person name="Oliveira U."/>
            <person name="Santos F.R."/>
            <person name="Vidigal T.H.D.A."/>
            <person name="Brescovit A.D."/>
            <person name="Santos A.J."/>
        </authorList>
    </citation>
    <scope>NUCLEOTIDE SEQUENCE</scope>
    <source>
        <tissue evidence="1">Shoot tissue taken approximately 20 cm above the soil surface</tissue>
    </source>
</reference>
<evidence type="ECO:0000313" key="1">
    <source>
        <dbReference type="EMBL" id="JAE33325.1"/>
    </source>
</evidence>
<name>A0A0A9H800_ARUDO</name>
<dbReference type="EMBL" id="GBRH01164571">
    <property type="protein sequence ID" value="JAE33325.1"/>
    <property type="molecule type" value="Transcribed_RNA"/>
</dbReference>
<proteinExistence type="predicted"/>
<sequence>MRNLNTILYRRSYQCHPLLSQAQAMVHRGSSTLV</sequence>
<accession>A0A0A9H800</accession>